<reference evidence="3 4" key="1">
    <citation type="submission" date="2023-11" db="EMBL/GenBank/DDBJ databases">
        <title>Winogradskyella pelagius sp. nov., isolated from coastal sediment.</title>
        <authorList>
            <person name="Li F."/>
        </authorList>
    </citation>
    <scope>NUCLEOTIDE SEQUENCE [LARGE SCALE GENOMIC DNA]</scope>
    <source>
        <strain evidence="3 4">KCTC 23502</strain>
    </source>
</reference>
<dbReference type="EMBL" id="JAXDAE010000013">
    <property type="protein sequence ID" value="MDY2588112.1"/>
    <property type="molecule type" value="Genomic_DNA"/>
</dbReference>
<evidence type="ECO:0000313" key="3">
    <source>
        <dbReference type="EMBL" id="MDY2588112.1"/>
    </source>
</evidence>
<dbReference type="InterPro" id="IPR029058">
    <property type="entry name" value="AB_hydrolase_fold"/>
</dbReference>
<proteinExistence type="predicted"/>
<keyword evidence="4" id="KW-1185">Reference proteome</keyword>
<organism evidence="3 4">
    <name type="scientific">Winogradskyella aquimaris</name>
    <dbReference type="NCBI Taxonomy" id="864074"/>
    <lineage>
        <taxon>Bacteria</taxon>
        <taxon>Pseudomonadati</taxon>
        <taxon>Bacteroidota</taxon>
        <taxon>Flavobacteriia</taxon>
        <taxon>Flavobacteriales</taxon>
        <taxon>Flavobacteriaceae</taxon>
        <taxon>Winogradskyella</taxon>
    </lineage>
</organism>
<dbReference type="SUPFAM" id="SSF53474">
    <property type="entry name" value="alpha/beta-Hydrolases"/>
    <property type="match status" value="1"/>
</dbReference>
<dbReference type="InterPro" id="IPR000073">
    <property type="entry name" value="AB_hydrolase_1"/>
</dbReference>
<dbReference type="RefSeq" id="WP_320556461.1">
    <property type="nucleotide sequence ID" value="NZ_JAXDAE010000013.1"/>
</dbReference>
<dbReference type="Pfam" id="PF00561">
    <property type="entry name" value="Abhydrolase_1"/>
    <property type="match status" value="1"/>
</dbReference>
<evidence type="ECO:0000256" key="1">
    <source>
        <dbReference type="SAM" id="SignalP"/>
    </source>
</evidence>
<dbReference type="Proteomes" id="UP001285855">
    <property type="component" value="Unassembled WGS sequence"/>
</dbReference>
<comment type="caution">
    <text evidence="3">The sequence shown here is derived from an EMBL/GenBank/DDBJ whole genome shotgun (WGS) entry which is preliminary data.</text>
</comment>
<dbReference type="GO" id="GO:0016787">
    <property type="term" value="F:hydrolase activity"/>
    <property type="evidence" value="ECO:0007669"/>
    <property type="project" value="UniProtKB-KW"/>
</dbReference>
<evidence type="ECO:0000259" key="2">
    <source>
        <dbReference type="Pfam" id="PF00561"/>
    </source>
</evidence>
<keyword evidence="3" id="KW-0378">Hydrolase</keyword>
<keyword evidence="1" id="KW-0732">Signal</keyword>
<sequence>MKSLLTTILCLFLFISYGQDSGTNSDSEGFEAKMIQTSRMHMEYMDFGGKGNVLIHIQGVHNASALKYNLSYFQNYVAWRDILSKASEHYRVYSPIYRGYGNSDKEGDDIYNVENIAKDIMAFMDEMKIDRATFIGRTTAPQVMFYLAENHPNRVDAIVVSDNSMYKTVPIHNDEIKEFMYYCSYAAMDLGDRAPDIVMPSYDYEPIFYTDESKKIDIPLYWPYSEEMNIVKMNLSLLNYLQPNNSFIPNEMAKKYFDNLYADKELQNRIKQYYAENDPTQKNMDALKNAFGNNLTLQNIDEIEGANFMEKFKKADELMLKYLISVSKED</sequence>
<protein>
    <submittedName>
        <fullName evidence="3">Alpha/beta fold hydrolase</fullName>
    </submittedName>
</protein>
<feature type="chain" id="PRO_5046081062" evidence="1">
    <location>
        <begin position="19"/>
        <end position="330"/>
    </location>
</feature>
<name>A0ABU5EPX2_9FLAO</name>
<evidence type="ECO:0000313" key="4">
    <source>
        <dbReference type="Proteomes" id="UP001285855"/>
    </source>
</evidence>
<feature type="domain" description="AB hydrolase-1" evidence="2">
    <location>
        <begin position="75"/>
        <end position="173"/>
    </location>
</feature>
<accession>A0ABU5EPX2</accession>
<feature type="signal peptide" evidence="1">
    <location>
        <begin position="1"/>
        <end position="18"/>
    </location>
</feature>
<gene>
    <name evidence="3" type="ORF">SNF14_12245</name>
</gene>
<dbReference type="PANTHER" id="PTHR43329">
    <property type="entry name" value="EPOXIDE HYDROLASE"/>
    <property type="match status" value="1"/>
</dbReference>
<dbReference type="Gene3D" id="3.40.50.1820">
    <property type="entry name" value="alpha/beta hydrolase"/>
    <property type="match status" value="1"/>
</dbReference>